<protein>
    <recommendedName>
        <fullName evidence="4">Carboxylic ester hydrolase</fullName>
        <ecNumber evidence="4">3.1.1.-</ecNumber>
    </recommendedName>
</protein>
<keyword evidence="7" id="KW-1185">Reference proteome</keyword>
<proteinExistence type="inferred from homology"/>
<accession>A0A1V6QJ19</accession>
<evidence type="ECO:0000313" key="6">
    <source>
        <dbReference type="EMBL" id="OQD89201.1"/>
    </source>
</evidence>
<evidence type="ECO:0000256" key="4">
    <source>
        <dbReference type="RuleBase" id="RU361235"/>
    </source>
</evidence>
<dbReference type="PROSITE" id="PS01173">
    <property type="entry name" value="LIPASE_GDXG_HIS"/>
    <property type="match status" value="1"/>
</dbReference>
<evidence type="ECO:0000313" key="7">
    <source>
        <dbReference type="Proteomes" id="UP000191612"/>
    </source>
</evidence>
<name>A0A1V6QJ19_9EURO</name>
<feature type="signal peptide" evidence="4">
    <location>
        <begin position="1"/>
        <end position="19"/>
    </location>
</feature>
<dbReference type="Pfam" id="PF00135">
    <property type="entry name" value="COesterase"/>
    <property type="match status" value="1"/>
</dbReference>
<evidence type="ECO:0000256" key="2">
    <source>
        <dbReference type="ARBA" id="ARBA00010515"/>
    </source>
</evidence>
<dbReference type="EC" id="3.1.1.-" evidence="4"/>
<keyword evidence="4" id="KW-0732">Signal</keyword>
<evidence type="ECO:0000259" key="5">
    <source>
        <dbReference type="Pfam" id="PF00135"/>
    </source>
</evidence>
<organism evidence="6 7">
    <name type="scientific">Penicillium solitum</name>
    <dbReference type="NCBI Taxonomy" id="60172"/>
    <lineage>
        <taxon>Eukaryota</taxon>
        <taxon>Fungi</taxon>
        <taxon>Dikarya</taxon>
        <taxon>Ascomycota</taxon>
        <taxon>Pezizomycotina</taxon>
        <taxon>Eurotiomycetes</taxon>
        <taxon>Eurotiomycetidae</taxon>
        <taxon>Eurotiales</taxon>
        <taxon>Aspergillaceae</taxon>
        <taxon>Penicillium</taxon>
    </lineage>
</organism>
<dbReference type="GO" id="GO:0016787">
    <property type="term" value="F:hydrolase activity"/>
    <property type="evidence" value="ECO:0007669"/>
    <property type="project" value="UniProtKB-KW"/>
</dbReference>
<sequence length="551" mass="60036">MVTLKHFLQLGCMLAAVKADCTKKQQPVVDLGYEIYQATGANNNSDSYYSFCNIRYAAPPLGDLRWRHPMPPLTNRSTIQSNSESIACTQATPTWQLRTSQYLNNYLKTGIVPNVSYSDMSAISVGGVEDCLFLDVQVPHKIFDGSKKDRKLSPVLVWIHGGGFTAGSKTSFGSSKSLIDRSQAGGSEGVVYVALNYRLGAFGFLSGSSFEEQDGVLNAGLYDQRLALQWIQDNIYRFGGDKNQVTVFGESAGGGSIMQHIVAHGGATPSLFNRAVLQSPGFFPYRSSHNQEKTFKDFLALTNVTSLAEARQLPSDVLMSANSNSVGVSQPYASAVYGPTPDGGLVKEDPKALLRRGEYDRSVDIVVSHNTDEGLVLTPAVHTNEEYENLVRNLLNSVKRSTIHHITQVLYPPVFDGSKGYTNNYERAALTGGDIIIGCNADALNSAFENVYHAYLFDMSPGIHGQDTSYTFYTPNQKTSSFGLINTGAVNQTVAFVIQDYILSFAKHGILNSSVDGLSSIPAFRSHAKAVRLTGDNITISHDPANPRCQW</sequence>
<dbReference type="Gene3D" id="3.40.50.1820">
    <property type="entry name" value="alpha/beta hydrolase"/>
    <property type="match status" value="1"/>
</dbReference>
<dbReference type="EMBL" id="MDYO01000066">
    <property type="protein sequence ID" value="OQD89201.1"/>
    <property type="molecule type" value="Genomic_DNA"/>
</dbReference>
<dbReference type="InterPro" id="IPR050309">
    <property type="entry name" value="Type-B_Carboxylest/Lipase"/>
</dbReference>
<dbReference type="PROSITE" id="PS00122">
    <property type="entry name" value="CARBOXYLESTERASE_B_1"/>
    <property type="match status" value="1"/>
</dbReference>
<evidence type="ECO:0000256" key="1">
    <source>
        <dbReference type="ARBA" id="ARBA00005964"/>
    </source>
</evidence>
<reference evidence="7" key="1">
    <citation type="journal article" date="2017" name="Nat. Microbiol.">
        <title>Global analysis of biosynthetic gene clusters reveals vast potential of secondary metabolite production in Penicillium species.</title>
        <authorList>
            <person name="Nielsen J.C."/>
            <person name="Grijseels S."/>
            <person name="Prigent S."/>
            <person name="Ji B."/>
            <person name="Dainat J."/>
            <person name="Nielsen K.F."/>
            <person name="Frisvad J.C."/>
            <person name="Workman M."/>
            <person name="Nielsen J."/>
        </authorList>
    </citation>
    <scope>NUCLEOTIDE SEQUENCE [LARGE SCALE GENOMIC DNA]</scope>
    <source>
        <strain evidence="7">IBT 29525</strain>
    </source>
</reference>
<dbReference type="PANTHER" id="PTHR11559">
    <property type="entry name" value="CARBOXYLESTERASE"/>
    <property type="match status" value="1"/>
</dbReference>
<dbReference type="InterPro" id="IPR029058">
    <property type="entry name" value="AB_hydrolase_fold"/>
</dbReference>
<comment type="caution">
    <text evidence="6">The sequence shown here is derived from an EMBL/GenBank/DDBJ whole genome shotgun (WGS) entry which is preliminary data.</text>
</comment>
<feature type="chain" id="PRO_5011809876" description="Carboxylic ester hydrolase" evidence="4">
    <location>
        <begin position="20"/>
        <end position="551"/>
    </location>
</feature>
<feature type="domain" description="Carboxylesterase type B" evidence="5">
    <location>
        <begin position="43"/>
        <end position="535"/>
    </location>
</feature>
<keyword evidence="3 4" id="KW-0378">Hydrolase</keyword>
<dbReference type="SUPFAM" id="SSF53474">
    <property type="entry name" value="alpha/beta-Hydrolases"/>
    <property type="match status" value="1"/>
</dbReference>
<dbReference type="Proteomes" id="UP000191612">
    <property type="component" value="Unassembled WGS sequence"/>
</dbReference>
<dbReference type="InterPro" id="IPR019826">
    <property type="entry name" value="Carboxylesterase_B_AS"/>
</dbReference>
<dbReference type="GO" id="GO:0017000">
    <property type="term" value="P:antibiotic biosynthetic process"/>
    <property type="evidence" value="ECO:0007669"/>
    <property type="project" value="UniProtKB-ARBA"/>
</dbReference>
<dbReference type="STRING" id="60172.A0A1V6QJ19"/>
<dbReference type="GO" id="GO:0072330">
    <property type="term" value="P:monocarboxylic acid biosynthetic process"/>
    <property type="evidence" value="ECO:0007669"/>
    <property type="project" value="UniProtKB-ARBA"/>
</dbReference>
<evidence type="ECO:0000256" key="3">
    <source>
        <dbReference type="ARBA" id="ARBA00022801"/>
    </source>
</evidence>
<comment type="similarity">
    <text evidence="2">Belongs to the 'GDXG' lipolytic enzyme family.</text>
</comment>
<dbReference type="InterPro" id="IPR002018">
    <property type="entry name" value="CarbesteraseB"/>
</dbReference>
<dbReference type="AlphaFoldDB" id="A0A1V6QJ19"/>
<gene>
    <name evidence="6" type="ORF">PENSOL_c066G04155</name>
</gene>
<dbReference type="InterPro" id="IPR002168">
    <property type="entry name" value="Lipase_GDXG_HIS_AS"/>
</dbReference>
<comment type="similarity">
    <text evidence="1 4">Belongs to the type-B carboxylesterase/lipase family.</text>
</comment>